<evidence type="ECO:0000313" key="3">
    <source>
        <dbReference type="Proteomes" id="UP000827721"/>
    </source>
</evidence>
<evidence type="ECO:0000256" key="1">
    <source>
        <dbReference type="SAM" id="MobiDB-lite"/>
    </source>
</evidence>
<accession>A0ABQ8ILI9</accession>
<comment type="caution">
    <text evidence="2">The sequence shown here is derived from an EMBL/GenBank/DDBJ whole genome shotgun (WGS) entry which is preliminary data.</text>
</comment>
<sequence length="184" mass="20564">MANDEIPPPPTLTVTSKEITVPSISTDPSKCYSWTDPPYESSSFRSPSVFLRFTRREVTTSKHNIHCNDSGSSAAMAVQSNNSGNKSTPIRYERFNRPYGSHDFLSQEKQTENFSGGRQDKRRSGSGRVLNAHIVEKWAIGSKLVMTSMGTERAIQRQNIIQAQNVSIIVISLQLIMCLKPFPK</sequence>
<feature type="compositionally biased region" description="Polar residues" evidence="1">
    <location>
        <begin position="69"/>
        <end position="88"/>
    </location>
</feature>
<keyword evidence="3" id="KW-1185">Reference proteome</keyword>
<reference evidence="2 3" key="1">
    <citation type="submission" date="2021-02" db="EMBL/GenBank/DDBJ databases">
        <title>Plant Genome Project.</title>
        <authorList>
            <person name="Zhang R.-G."/>
        </authorList>
    </citation>
    <scope>NUCLEOTIDE SEQUENCE [LARGE SCALE GENOMIC DNA]</scope>
    <source>
        <tissue evidence="2">Leaves</tissue>
    </source>
</reference>
<feature type="region of interest" description="Disordered" evidence="1">
    <location>
        <begin position="69"/>
        <end position="90"/>
    </location>
</feature>
<dbReference type="EMBL" id="JAFEMO010000001">
    <property type="protein sequence ID" value="KAH7577551.1"/>
    <property type="molecule type" value="Genomic_DNA"/>
</dbReference>
<gene>
    <name evidence="2" type="ORF">JRO89_XS01G0265700</name>
</gene>
<protein>
    <submittedName>
        <fullName evidence="2">Uncharacterized protein</fullName>
    </submittedName>
</protein>
<proteinExistence type="predicted"/>
<organism evidence="2 3">
    <name type="scientific">Xanthoceras sorbifolium</name>
    <dbReference type="NCBI Taxonomy" id="99658"/>
    <lineage>
        <taxon>Eukaryota</taxon>
        <taxon>Viridiplantae</taxon>
        <taxon>Streptophyta</taxon>
        <taxon>Embryophyta</taxon>
        <taxon>Tracheophyta</taxon>
        <taxon>Spermatophyta</taxon>
        <taxon>Magnoliopsida</taxon>
        <taxon>eudicotyledons</taxon>
        <taxon>Gunneridae</taxon>
        <taxon>Pentapetalae</taxon>
        <taxon>rosids</taxon>
        <taxon>malvids</taxon>
        <taxon>Sapindales</taxon>
        <taxon>Sapindaceae</taxon>
        <taxon>Xanthoceroideae</taxon>
        <taxon>Xanthoceras</taxon>
    </lineage>
</organism>
<dbReference type="Proteomes" id="UP000827721">
    <property type="component" value="Unassembled WGS sequence"/>
</dbReference>
<name>A0ABQ8ILI9_9ROSI</name>
<evidence type="ECO:0000313" key="2">
    <source>
        <dbReference type="EMBL" id="KAH7577551.1"/>
    </source>
</evidence>